<evidence type="ECO:0000313" key="2">
    <source>
        <dbReference type="EMBL" id="CAJ37641.1"/>
    </source>
</evidence>
<evidence type="ECO:0000256" key="1">
    <source>
        <dbReference type="SAM" id="Phobius"/>
    </source>
</evidence>
<dbReference type="eggNOG" id="arCOG03769">
    <property type="taxonomic scope" value="Archaea"/>
</dbReference>
<protein>
    <submittedName>
        <fullName evidence="2">Uncharacterized protein</fullName>
    </submittedName>
</protein>
<feature type="transmembrane region" description="Helical" evidence="1">
    <location>
        <begin position="61"/>
        <end position="78"/>
    </location>
</feature>
<keyword evidence="1" id="KW-1133">Transmembrane helix</keyword>
<evidence type="ECO:0000313" key="3">
    <source>
        <dbReference type="Proteomes" id="UP000000663"/>
    </source>
</evidence>
<dbReference type="Proteomes" id="UP000000663">
    <property type="component" value="Chromosome"/>
</dbReference>
<keyword evidence="1" id="KW-0472">Membrane</keyword>
<dbReference type="GeneID" id="5142927"/>
<dbReference type="EMBL" id="AM114193">
    <property type="protein sequence ID" value="CAJ37641.1"/>
    <property type="molecule type" value="Genomic_DNA"/>
</dbReference>
<keyword evidence="1" id="KW-0812">Transmembrane</keyword>
<proteinExistence type="predicted"/>
<dbReference type="OrthoDB" id="147312at2157"/>
<gene>
    <name evidence="2" type="ORF">RCIX2584</name>
</gene>
<reference evidence="2 3" key="1">
    <citation type="journal article" date="2006" name="Science">
        <title>Genome of rice cluster I archaea -- the key methane producers in the rice rhizosphere.</title>
        <authorList>
            <person name="Erkel C."/>
            <person name="Kube M."/>
            <person name="Reinhardt R."/>
            <person name="Liesack W."/>
        </authorList>
    </citation>
    <scope>NUCLEOTIDE SEQUENCE [LARGE SCALE GENOMIC DNA]</scope>
    <source>
        <strain evidence="3">DSM 22066 / NBRC 105507 / MRE50</strain>
    </source>
</reference>
<dbReference type="AlphaFoldDB" id="Q0W1V2"/>
<sequence>MAELITTVIMFIIALVISAVIIYVVTRVMGETEDIKTALIAALAGTIIYAVVYFLIGQGLIAAIIGGIVWLIALRYLYKIGWIKSLIIAIIIWILSAIVGWFLPTLMGPV</sequence>
<keyword evidence="3" id="KW-1185">Reference proteome</keyword>
<feature type="transmembrane region" description="Helical" evidence="1">
    <location>
        <begin position="37"/>
        <end position="55"/>
    </location>
</feature>
<feature type="transmembrane region" description="Helical" evidence="1">
    <location>
        <begin position="6"/>
        <end position="25"/>
    </location>
</feature>
<accession>Q0W1V2</accession>
<organism evidence="2 3">
    <name type="scientific">Methanocella arvoryzae (strain DSM 22066 / NBRC 105507 / MRE50)</name>
    <dbReference type="NCBI Taxonomy" id="351160"/>
    <lineage>
        <taxon>Archaea</taxon>
        <taxon>Methanobacteriati</taxon>
        <taxon>Methanobacteriota</taxon>
        <taxon>Stenosarchaea group</taxon>
        <taxon>Methanomicrobia</taxon>
        <taxon>Methanocellales</taxon>
        <taxon>Methanocellaceae</taxon>
        <taxon>Methanocella</taxon>
    </lineage>
</organism>
<dbReference type="RefSeq" id="WP_012034944.1">
    <property type="nucleotide sequence ID" value="NC_009464.1"/>
</dbReference>
<name>Q0W1V2_METAR</name>
<dbReference type="KEGG" id="rci:RCIX2584"/>
<feature type="transmembrane region" description="Helical" evidence="1">
    <location>
        <begin position="85"/>
        <end position="103"/>
    </location>
</feature>